<dbReference type="STRING" id="1210086.GCA_001613105_07679"/>
<dbReference type="PANTHER" id="PTHR21248">
    <property type="entry name" value="CARDIOLIPIN SYNTHASE"/>
    <property type="match status" value="1"/>
</dbReference>
<dbReference type="PANTHER" id="PTHR21248:SF22">
    <property type="entry name" value="PHOSPHOLIPASE D"/>
    <property type="match status" value="1"/>
</dbReference>
<dbReference type="Pfam" id="PF13091">
    <property type="entry name" value="PLDc_2"/>
    <property type="match status" value="1"/>
</dbReference>
<keyword evidence="3" id="KW-1185">Reference proteome</keyword>
<dbReference type="EMBL" id="QQBC01000016">
    <property type="protein sequence ID" value="RDI60278.1"/>
    <property type="molecule type" value="Genomic_DNA"/>
</dbReference>
<dbReference type="Proteomes" id="UP000254869">
    <property type="component" value="Unassembled WGS sequence"/>
</dbReference>
<dbReference type="GO" id="GO:0032049">
    <property type="term" value="P:cardiolipin biosynthetic process"/>
    <property type="evidence" value="ECO:0007669"/>
    <property type="project" value="UniProtKB-ARBA"/>
</dbReference>
<dbReference type="Gene3D" id="3.30.870.10">
    <property type="entry name" value="Endonuclease Chain A"/>
    <property type="match status" value="1"/>
</dbReference>
<dbReference type="NCBIfam" id="NF038319">
    <property type="entry name" value="DISARM_DrmC_I"/>
    <property type="match status" value="1"/>
</dbReference>
<dbReference type="InterPro" id="IPR025202">
    <property type="entry name" value="PLD-like_dom"/>
</dbReference>
<dbReference type="PROSITE" id="PS50035">
    <property type="entry name" value="PLD"/>
    <property type="match status" value="1"/>
</dbReference>
<dbReference type="InterPro" id="IPR001736">
    <property type="entry name" value="PLipase_D/transphosphatidylase"/>
</dbReference>
<dbReference type="SUPFAM" id="SSF56024">
    <property type="entry name" value="Phospholipase D/nuclease"/>
    <property type="match status" value="1"/>
</dbReference>
<proteinExistence type="predicted"/>
<feature type="domain" description="PLD phosphodiesterase" evidence="1">
    <location>
        <begin position="197"/>
        <end position="224"/>
    </location>
</feature>
<evidence type="ECO:0000259" key="1">
    <source>
        <dbReference type="PROSITE" id="PS50035"/>
    </source>
</evidence>
<evidence type="ECO:0000313" key="3">
    <source>
        <dbReference type="Proteomes" id="UP000254869"/>
    </source>
</evidence>
<sequence length="260" mass="27522">MAGPRCARGPEQRRLGIPAVTPDDLHALVDIATSLPSTEVERIADATCSGSDALRSLRRRSAGLLREACTVVLSTLSRADHAEVGGVLRGACHANNGRGAADIVWTGPDVPGSVSRLTSSAVADLVDEARNEILLISYAMHTEPGLAAALERAADRRVYIQLLFERSMDNPGFVPTAIPFPGLAAHRLCWPAQNRPPGASMHAKALVIDRKTALVGSANITSTAMLRNIELGILLRDESAAGNIVESIEDLLAQGILRTC</sequence>
<organism evidence="2 3">
    <name type="scientific">Nocardia pseudobrasiliensis</name>
    <dbReference type="NCBI Taxonomy" id="45979"/>
    <lineage>
        <taxon>Bacteria</taxon>
        <taxon>Bacillati</taxon>
        <taxon>Actinomycetota</taxon>
        <taxon>Actinomycetes</taxon>
        <taxon>Mycobacteriales</taxon>
        <taxon>Nocardiaceae</taxon>
        <taxon>Nocardia</taxon>
    </lineage>
</organism>
<protein>
    <submittedName>
        <fullName evidence="2">Phospholipase D-like protein</fullName>
    </submittedName>
</protein>
<dbReference type="GO" id="GO:0030572">
    <property type="term" value="F:phosphatidyltransferase activity"/>
    <property type="evidence" value="ECO:0007669"/>
    <property type="project" value="UniProtKB-ARBA"/>
</dbReference>
<dbReference type="SMART" id="SM00155">
    <property type="entry name" value="PLDc"/>
    <property type="match status" value="1"/>
</dbReference>
<comment type="caution">
    <text evidence="2">The sequence shown here is derived from an EMBL/GenBank/DDBJ whole genome shotgun (WGS) entry which is preliminary data.</text>
</comment>
<gene>
    <name evidence="2" type="ORF">DFR76_11610</name>
</gene>
<dbReference type="RefSeq" id="WP_082876577.1">
    <property type="nucleotide sequence ID" value="NZ_QQBC01000016.1"/>
</dbReference>
<reference evidence="2 3" key="1">
    <citation type="submission" date="2018-07" db="EMBL/GenBank/DDBJ databases">
        <title>Genomic Encyclopedia of Type Strains, Phase IV (KMG-IV): sequencing the most valuable type-strain genomes for metagenomic binning, comparative biology and taxonomic classification.</title>
        <authorList>
            <person name="Goeker M."/>
        </authorList>
    </citation>
    <scope>NUCLEOTIDE SEQUENCE [LARGE SCALE GENOMIC DNA]</scope>
    <source>
        <strain evidence="2 3">DSM 44290</strain>
    </source>
</reference>
<evidence type="ECO:0000313" key="2">
    <source>
        <dbReference type="EMBL" id="RDI60278.1"/>
    </source>
</evidence>
<accession>A0A370HP35</accession>
<name>A0A370HP35_9NOCA</name>
<dbReference type="InterPro" id="IPR047955">
    <property type="entry name" value="DrmC-like"/>
</dbReference>
<dbReference type="AlphaFoldDB" id="A0A370HP35"/>